<keyword evidence="4" id="KW-0808">Transferase</keyword>
<evidence type="ECO:0000256" key="1">
    <source>
        <dbReference type="ARBA" id="ARBA00022898"/>
    </source>
</evidence>
<dbReference type="Proteomes" id="UP001428817">
    <property type="component" value="Unassembled WGS sequence"/>
</dbReference>
<evidence type="ECO:0000313" key="5">
    <source>
        <dbReference type="Proteomes" id="UP001428817"/>
    </source>
</evidence>
<dbReference type="GO" id="GO:0008483">
    <property type="term" value="F:transaminase activity"/>
    <property type="evidence" value="ECO:0007669"/>
    <property type="project" value="UniProtKB-KW"/>
</dbReference>
<dbReference type="InterPro" id="IPR015421">
    <property type="entry name" value="PyrdxlP-dep_Trfase_major"/>
</dbReference>
<dbReference type="RefSeq" id="WP_185064087.1">
    <property type="nucleotide sequence ID" value="NZ_BAABJP010000010.1"/>
</dbReference>
<dbReference type="PANTHER" id="PTHR30244:SF36">
    <property type="entry name" value="3-OXO-GLUCOSE-6-PHOSPHATE:GLUTAMATE AMINOTRANSFERASE"/>
    <property type="match status" value="1"/>
</dbReference>
<keyword evidence="1 3" id="KW-0663">Pyridoxal phosphate</keyword>
<protein>
    <submittedName>
        <fullName evidence="4">DegT/DnrJ/EryC1/StrS family aminotransferase</fullName>
    </submittedName>
</protein>
<dbReference type="SUPFAM" id="SSF53383">
    <property type="entry name" value="PLP-dependent transferases"/>
    <property type="match status" value="1"/>
</dbReference>
<evidence type="ECO:0000256" key="3">
    <source>
        <dbReference type="RuleBase" id="RU004508"/>
    </source>
</evidence>
<proteinExistence type="inferred from homology"/>
<dbReference type="PIRSF" id="PIRSF000390">
    <property type="entry name" value="PLP_StrS"/>
    <property type="match status" value="1"/>
</dbReference>
<sequence length="371" mass="39191">MSEAPVPFLDLPALHGPLYPEFEAAYATVLRHGKFINGPEVTAFESEFAAYCENVHAVGVGNGTDALELILLGLGIGPGDEVIIPANTFIATAEAALYVGARPRFVDVLPDTLLIDPAAVEAAVNEKTAAVVGVHLFGQMCDTEALAAIAAKHGIALVEDAAQAHGARFAGKRAGSVGVASGFSFYPGKNLGALGDAGGVVTGDADLADRIRRTGDHGRSADSRFHHNLVGRNSRMDSVQAAALSIKLRGLDTANAGRVRAWEQYKVELPDTVRLVARDPRAEAVYHLCVVEVENRDKVCQALTEAGVGWGLHYKTPCHVDEAYTEYRESLPVVEAAADRILSLPMSPTISESQVSRVCEVLRDVTGGSSG</sequence>
<dbReference type="InterPro" id="IPR015424">
    <property type="entry name" value="PyrdxlP-dep_Trfase"/>
</dbReference>
<dbReference type="InterPro" id="IPR000653">
    <property type="entry name" value="DegT/StrS_aminotransferase"/>
</dbReference>
<dbReference type="Gene3D" id="3.40.640.10">
    <property type="entry name" value="Type I PLP-dependent aspartate aminotransferase-like (Major domain)"/>
    <property type="match status" value="1"/>
</dbReference>
<dbReference type="EMBL" id="BAABJP010000010">
    <property type="protein sequence ID" value="GAA5155949.1"/>
    <property type="molecule type" value="Genomic_DNA"/>
</dbReference>
<dbReference type="Gene3D" id="3.90.1150.10">
    <property type="entry name" value="Aspartate Aminotransferase, domain 1"/>
    <property type="match status" value="1"/>
</dbReference>
<reference evidence="5" key="1">
    <citation type="journal article" date="2019" name="Int. J. Syst. Evol. Microbiol.">
        <title>The Global Catalogue of Microorganisms (GCM) 10K type strain sequencing project: providing services to taxonomists for standard genome sequencing and annotation.</title>
        <authorList>
            <consortium name="The Broad Institute Genomics Platform"/>
            <consortium name="The Broad Institute Genome Sequencing Center for Infectious Disease"/>
            <person name="Wu L."/>
            <person name="Ma J."/>
        </authorList>
    </citation>
    <scope>NUCLEOTIDE SEQUENCE [LARGE SCALE GENOMIC DNA]</scope>
    <source>
        <strain evidence="5">JCM 18303</strain>
    </source>
</reference>
<comment type="similarity">
    <text evidence="2 3">Belongs to the DegT/DnrJ/EryC1 family.</text>
</comment>
<organism evidence="4 5">
    <name type="scientific">Pseudonocardia eucalypti</name>
    <dbReference type="NCBI Taxonomy" id="648755"/>
    <lineage>
        <taxon>Bacteria</taxon>
        <taxon>Bacillati</taxon>
        <taxon>Actinomycetota</taxon>
        <taxon>Actinomycetes</taxon>
        <taxon>Pseudonocardiales</taxon>
        <taxon>Pseudonocardiaceae</taxon>
        <taxon>Pseudonocardia</taxon>
    </lineage>
</organism>
<comment type="caution">
    <text evidence="4">The sequence shown here is derived from an EMBL/GenBank/DDBJ whole genome shotgun (WGS) entry which is preliminary data.</text>
</comment>
<name>A0ABP9Q548_9PSEU</name>
<dbReference type="CDD" id="cd00616">
    <property type="entry name" value="AHBA_syn"/>
    <property type="match status" value="1"/>
</dbReference>
<keyword evidence="5" id="KW-1185">Reference proteome</keyword>
<keyword evidence="4" id="KW-0032">Aminotransferase</keyword>
<dbReference type="InterPro" id="IPR015422">
    <property type="entry name" value="PyrdxlP-dep_Trfase_small"/>
</dbReference>
<gene>
    <name evidence="4" type="ORF">GCM10023321_30580</name>
</gene>
<dbReference type="PANTHER" id="PTHR30244">
    <property type="entry name" value="TRANSAMINASE"/>
    <property type="match status" value="1"/>
</dbReference>
<dbReference type="Pfam" id="PF01041">
    <property type="entry name" value="DegT_DnrJ_EryC1"/>
    <property type="match status" value="1"/>
</dbReference>
<accession>A0ABP9Q548</accession>
<evidence type="ECO:0000313" key="4">
    <source>
        <dbReference type="EMBL" id="GAA5155949.1"/>
    </source>
</evidence>
<evidence type="ECO:0000256" key="2">
    <source>
        <dbReference type="ARBA" id="ARBA00037999"/>
    </source>
</evidence>